<organism evidence="1 2">
    <name type="scientific">Hibiscus syriacus</name>
    <name type="common">Rose of Sharon</name>
    <dbReference type="NCBI Taxonomy" id="106335"/>
    <lineage>
        <taxon>Eukaryota</taxon>
        <taxon>Viridiplantae</taxon>
        <taxon>Streptophyta</taxon>
        <taxon>Embryophyta</taxon>
        <taxon>Tracheophyta</taxon>
        <taxon>Spermatophyta</taxon>
        <taxon>Magnoliopsida</taxon>
        <taxon>eudicotyledons</taxon>
        <taxon>Gunneridae</taxon>
        <taxon>Pentapetalae</taxon>
        <taxon>rosids</taxon>
        <taxon>malvids</taxon>
        <taxon>Malvales</taxon>
        <taxon>Malvaceae</taxon>
        <taxon>Malvoideae</taxon>
        <taxon>Hibiscus</taxon>
    </lineage>
</organism>
<keyword evidence="2" id="KW-1185">Reference proteome</keyword>
<proteinExistence type="predicted"/>
<protein>
    <submittedName>
        <fullName evidence="1">Uncharacterized protein</fullName>
    </submittedName>
</protein>
<comment type="caution">
    <text evidence="1">The sequence shown here is derived from an EMBL/GenBank/DDBJ whole genome shotgun (WGS) entry which is preliminary data.</text>
</comment>
<reference evidence="1" key="1">
    <citation type="submission" date="2019-09" db="EMBL/GenBank/DDBJ databases">
        <title>Draft genome information of white flower Hibiscus syriacus.</title>
        <authorList>
            <person name="Kim Y.-M."/>
        </authorList>
    </citation>
    <scope>NUCLEOTIDE SEQUENCE [LARGE SCALE GENOMIC DNA]</scope>
    <source>
        <strain evidence="1">YM2019G1</strain>
    </source>
</reference>
<gene>
    <name evidence="1" type="ORF">F3Y22_tig00110013pilonHSYRG00236</name>
</gene>
<evidence type="ECO:0000313" key="1">
    <source>
        <dbReference type="EMBL" id="KAE8718448.1"/>
    </source>
</evidence>
<dbReference type="AlphaFoldDB" id="A0A6A3BSN8"/>
<dbReference type="EMBL" id="VEPZ02000812">
    <property type="protein sequence ID" value="KAE8718448.1"/>
    <property type="molecule type" value="Genomic_DNA"/>
</dbReference>
<dbReference type="Proteomes" id="UP000436088">
    <property type="component" value="Unassembled WGS sequence"/>
</dbReference>
<evidence type="ECO:0000313" key="2">
    <source>
        <dbReference type="Proteomes" id="UP000436088"/>
    </source>
</evidence>
<accession>A0A6A3BSN8</accession>
<sequence>MPCNGNNQMMTARLPFFPVEVPMAVAGGASQCFDGTLFTARHELAAPIGGISSHGRRMVLQAHGTSPFLVGHMVFGQGESAIGKDLGC</sequence>
<name>A0A6A3BSN8_HIBSY</name>